<evidence type="ECO:0000259" key="2">
    <source>
        <dbReference type="Pfam" id="PF13556"/>
    </source>
</evidence>
<organism evidence="5 6">
    <name type="scientific">Rhodococcus kronopolitis</name>
    <dbReference type="NCBI Taxonomy" id="1460226"/>
    <lineage>
        <taxon>Bacteria</taxon>
        <taxon>Bacillati</taxon>
        <taxon>Actinomycetota</taxon>
        <taxon>Actinomycetes</taxon>
        <taxon>Mycobacteriales</taxon>
        <taxon>Nocardiaceae</taxon>
        <taxon>Rhodococcus</taxon>
    </lineage>
</organism>
<dbReference type="PANTHER" id="PTHR33744">
    <property type="entry name" value="CARBOHYDRATE DIACID REGULATOR"/>
    <property type="match status" value="1"/>
</dbReference>
<evidence type="ECO:0000313" key="6">
    <source>
        <dbReference type="Proteomes" id="UP001595914"/>
    </source>
</evidence>
<dbReference type="Proteomes" id="UP001595914">
    <property type="component" value="Unassembled WGS sequence"/>
</dbReference>
<dbReference type="InterPro" id="IPR042070">
    <property type="entry name" value="PucR_C-HTH_sf"/>
</dbReference>
<dbReference type="Pfam" id="PF13556">
    <property type="entry name" value="HTH_30"/>
    <property type="match status" value="1"/>
</dbReference>
<protein>
    <submittedName>
        <fullName evidence="5">PucR family transcriptional regulator</fullName>
    </submittedName>
</protein>
<proteinExistence type="inferred from homology"/>
<dbReference type="EMBL" id="JBHSFO010000015">
    <property type="protein sequence ID" value="MFC4606193.1"/>
    <property type="molecule type" value="Genomic_DNA"/>
</dbReference>
<evidence type="ECO:0000259" key="3">
    <source>
        <dbReference type="Pfam" id="PF14361"/>
    </source>
</evidence>
<evidence type="ECO:0000256" key="1">
    <source>
        <dbReference type="ARBA" id="ARBA00006754"/>
    </source>
</evidence>
<dbReference type="InterPro" id="IPR025751">
    <property type="entry name" value="RsbRD_N_dom"/>
</dbReference>
<gene>
    <name evidence="5" type="ORF">ACFO6S_21070</name>
</gene>
<comment type="caution">
    <text evidence="5">The sequence shown here is derived from an EMBL/GenBank/DDBJ whole genome shotgun (WGS) entry which is preliminary data.</text>
</comment>
<dbReference type="InterPro" id="IPR051448">
    <property type="entry name" value="CdaR-like_regulators"/>
</dbReference>
<dbReference type="RefSeq" id="WP_378419918.1">
    <property type="nucleotide sequence ID" value="NZ_JBHSFO010000015.1"/>
</dbReference>
<dbReference type="InterPro" id="IPR041522">
    <property type="entry name" value="CdaR_GGDEF"/>
</dbReference>
<accession>A0ABV9FYB4</accession>
<sequence>MEAQSDELAARLVDRLTSEISEARDPMLTSMQAAVTADSLDSIRQMLQHGLEATRTDAPSTAIQYSRRLAQRGVAPSAMERANRLTGEIFLRWCLEQLELLTDDAAVVSQAAVLIMADAAAYGDRVAQQLAAVYEDERRLSLRRTSAAQEACLADLLAGRVTDTEDAERTLGYRLGQRHLGLVVWSDRPDVTDDELGYLERSVLGLAERIGCVGRPLFVPRGGSAAWVWMPLRAAVDIAALAPIVAGWDLPVKVAVGAVSDGVEGFGRTHRQALQAQLVAQISERPGPSVTSIAEVGPIALMCADLNATRAWVRDVLGPLGVDDPASARLRETVRVFLAAGSSFTATAEQLNMHKNSVVYRIRKAEEQRGRRLREGRLDLEIALALCHWLGAAVLAPAAEAPAPTG</sequence>
<reference evidence="6" key="1">
    <citation type="journal article" date="2019" name="Int. J. Syst. Evol. Microbiol.">
        <title>The Global Catalogue of Microorganisms (GCM) 10K type strain sequencing project: providing services to taxonomists for standard genome sequencing and annotation.</title>
        <authorList>
            <consortium name="The Broad Institute Genomics Platform"/>
            <consortium name="The Broad Institute Genome Sequencing Center for Infectious Disease"/>
            <person name="Wu L."/>
            <person name="Ma J."/>
        </authorList>
    </citation>
    <scope>NUCLEOTIDE SEQUENCE [LARGE SCALE GENOMIC DNA]</scope>
    <source>
        <strain evidence="6">CCUG 54520</strain>
    </source>
</reference>
<feature type="domain" description="CdaR GGDEF-like" evidence="4">
    <location>
        <begin position="163"/>
        <end position="277"/>
    </location>
</feature>
<dbReference type="PANTHER" id="PTHR33744:SF1">
    <property type="entry name" value="DNA-BINDING TRANSCRIPTIONAL ACTIVATOR ADER"/>
    <property type="match status" value="1"/>
</dbReference>
<comment type="similarity">
    <text evidence="1">Belongs to the CdaR family.</text>
</comment>
<feature type="domain" description="RsbT co-antagonist protein RsbRD N-terminal" evidence="3">
    <location>
        <begin position="6"/>
        <end position="147"/>
    </location>
</feature>
<dbReference type="Pfam" id="PF14361">
    <property type="entry name" value="RsbRD_N"/>
    <property type="match status" value="1"/>
</dbReference>
<dbReference type="InterPro" id="IPR025736">
    <property type="entry name" value="PucR_C-HTH_dom"/>
</dbReference>
<name>A0ABV9FYB4_9NOCA</name>
<evidence type="ECO:0000313" key="5">
    <source>
        <dbReference type="EMBL" id="MFC4606193.1"/>
    </source>
</evidence>
<feature type="domain" description="PucR C-terminal helix-turn-helix" evidence="2">
    <location>
        <begin position="330"/>
        <end position="385"/>
    </location>
</feature>
<keyword evidence="6" id="KW-1185">Reference proteome</keyword>
<dbReference type="Pfam" id="PF17853">
    <property type="entry name" value="GGDEF_2"/>
    <property type="match status" value="1"/>
</dbReference>
<dbReference type="Gene3D" id="1.10.10.2840">
    <property type="entry name" value="PucR C-terminal helix-turn-helix domain"/>
    <property type="match status" value="1"/>
</dbReference>
<evidence type="ECO:0000259" key="4">
    <source>
        <dbReference type="Pfam" id="PF17853"/>
    </source>
</evidence>